<protein>
    <submittedName>
        <fullName evidence="1">Uncharacterized protein</fullName>
    </submittedName>
</protein>
<dbReference type="Proteomes" id="UP001060085">
    <property type="component" value="Linkage Group LG03"/>
</dbReference>
<proteinExistence type="predicted"/>
<evidence type="ECO:0000313" key="1">
    <source>
        <dbReference type="EMBL" id="KAI5673042.1"/>
    </source>
</evidence>
<reference evidence="2" key="1">
    <citation type="journal article" date="2023" name="Nat. Plants">
        <title>Single-cell RNA sequencing provides a high-resolution roadmap for understanding the multicellular compartmentation of specialized metabolism.</title>
        <authorList>
            <person name="Sun S."/>
            <person name="Shen X."/>
            <person name="Li Y."/>
            <person name="Li Y."/>
            <person name="Wang S."/>
            <person name="Li R."/>
            <person name="Zhang H."/>
            <person name="Shen G."/>
            <person name="Guo B."/>
            <person name="Wei J."/>
            <person name="Xu J."/>
            <person name="St-Pierre B."/>
            <person name="Chen S."/>
            <person name="Sun C."/>
        </authorList>
    </citation>
    <scope>NUCLEOTIDE SEQUENCE [LARGE SCALE GENOMIC DNA]</scope>
</reference>
<sequence length="111" mass="12448">MLKNKIAFEVGHYYIDDSENEVGSSKIKDPVGRCAKAEHNIRKKSIIEIKYNQANGKRKSALTHVSRIKTVVQLSINNEVLVRDLNFTSSECDISLGASSCDGLQQFINFM</sequence>
<keyword evidence="2" id="KW-1185">Reference proteome</keyword>
<evidence type="ECO:0000313" key="2">
    <source>
        <dbReference type="Proteomes" id="UP001060085"/>
    </source>
</evidence>
<accession>A0ACC0BK21</accession>
<comment type="caution">
    <text evidence="1">The sequence shown here is derived from an EMBL/GenBank/DDBJ whole genome shotgun (WGS) entry which is preliminary data.</text>
</comment>
<name>A0ACC0BK21_CATRO</name>
<organism evidence="1 2">
    <name type="scientific">Catharanthus roseus</name>
    <name type="common">Madagascar periwinkle</name>
    <name type="synonym">Vinca rosea</name>
    <dbReference type="NCBI Taxonomy" id="4058"/>
    <lineage>
        <taxon>Eukaryota</taxon>
        <taxon>Viridiplantae</taxon>
        <taxon>Streptophyta</taxon>
        <taxon>Embryophyta</taxon>
        <taxon>Tracheophyta</taxon>
        <taxon>Spermatophyta</taxon>
        <taxon>Magnoliopsida</taxon>
        <taxon>eudicotyledons</taxon>
        <taxon>Gunneridae</taxon>
        <taxon>Pentapetalae</taxon>
        <taxon>asterids</taxon>
        <taxon>lamiids</taxon>
        <taxon>Gentianales</taxon>
        <taxon>Apocynaceae</taxon>
        <taxon>Rauvolfioideae</taxon>
        <taxon>Vinceae</taxon>
        <taxon>Catharanthinae</taxon>
        <taxon>Catharanthus</taxon>
    </lineage>
</organism>
<dbReference type="EMBL" id="CM044703">
    <property type="protein sequence ID" value="KAI5673042.1"/>
    <property type="molecule type" value="Genomic_DNA"/>
</dbReference>
<gene>
    <name evidence="1" type="ORF">M9H77_13406</name>
</gene>